<evidence type="ECO:0000256" key="4">
    <source>
        <dbReference type="ARBA" id="ARBA00023054"/>
    </source>
</evidence>
<sequence length="564" mass="65325">MGYIIGAILAIIVLIIIGLIYRKRIYDRVDQLESWKMDIMERNVASQLSKIKKLNLSGETQEKFESWKERWEYIITKELPNIEEHLFDAEEAADRFLIKKANAVLRKLEETLQGIEKSIESILGELDEWLKTEELSRQEVADLTPVLKALRKKLSQSRYLYGKAELQFDNKLDELEDKLASYHELVEAGDYMEASQIVQHVKVELTELEGILNEFPAIYKKCKHDLPSQFDNLLAGIKEMKEDGYRVEHLSLEKEIYTYQERISDVLEQLEAGDMSEADDLISESEERIKEMYELLENEAHAKNYLEAHIPEYENSLEELGATFDATKIEVEEIKKAYYVENNDLERFLSVGKTIAKLSEQLQKLSDNMEEEGKTHTELREQVEDGFKKITELEEKHKEFKKSIHNLRKDEMEAREKLAEMRNQITYLNRRLKKSNIPGVPNFIWSSIETAVAKNGKVIEALEKQPLDMAAVQQALTEAQSSLEQSAEQVEIMLDQAYLTEQVIQYANRYRSKNPELAAKLKEAERLFRACEYELSLENAAKAIEEVEPGALKRIEANQTAVNS</sequence>
<dbReference type="OrthoDB" id="1654473at2"/>
<protein>
    <recommendedName>
        <fullName evidence="8">Septation ring formation regulator EzrA</fullName>
    </recommendedName>
</protein>
<dbReference type="NCBIfam" id="NF003413">
    <property type="entry name" value="PRK04778.1-7"/>
    <property type="match status" value="1"/>
</dbReference>
<keyword evidence="8" id="KW-1003">Cell membrane</keyword>
<evidence type="ECO:0000256" key="9">
    <source>
        <dbReference type="SAM" id="Phobius"/>
    </source>
</evidence>
<dbReference type="GO" id="GO:0005940">
    <property type="term" value="C:septin ring"/>
    <property type="evidence" value="ECO:0007669"/>
    <property type="project" value="InterPro"/>
</dbReference>
<gene>
    <name evidence="8 10" type="primary">ezrA</name>
    <name evidence="10" type="ORF">D1B32_07625</name>
</gene>
<reference evidence="10 11" key="1">
    <citation type="journal article" date="2007" name="Int. J. Syst. Evol. Microbiol.">
        <title>Oceanobacillus profundus sp. nov., isolated from a deep-sea sediment core.</title>
        <authorList>
            <person name="Kim Y.G."/>
            <person name="Choi D.H."/>
            <person name="Hyun S."/>
            <person name="Cho B.C."/>
        </authorList>
    </citation>
    <scope>NUCLEOTIDE SEQUENCE [LARGE SCALE GENOMIC DNA]</scope>
    <source>
        <strain evidence="10 11">DSM 18246</strain>
    </source>
</reference>
<evidence type="ECO:0000256" key="7">
    <source>
        <dbReference type="ARBA" id="ARBA00023306"/>
    </source>
</evidence>
<dbReference type="EMBL" id="QWEH01000004">
    <property type="protein sequence ID" value="RHW32909.1"/>
    <property type="molecule type" value="Genomic_DNA"/>
</dbReference>
<dbReference type="Pfam" id="PF06160">
    <property type="entry name" value="EzrA"/>
    <property type="match status" value="1"/>
</dbReference>
<dbReference type="RefSeq" id="WP_118889044.1">
    <property type="nucleotide sequence ID" value="NZ_PHUT01000004.1"/>
</dbReference>
<evidence type="ECO:0000256" key="5">
    <source>
        <dbReference type="ARBA" id="ARBA00023136"/>
    </source>
</evidence>
<dbReference type="GO" id="GO:0000921">
    <property type="term" value="P:septin ring assembly"/>
    <property type="evidence" value="ECO:0007669"/>
    <property type="project" value="InterPro"/>
</dbReference>
<evidence type="ECO:0000256" key="6">
    <source>
        <dbReference type="ARBA" id="ARBA00023210"/>
    </source>
</evidence>
<name>A0A417YIR4_9BACI</name>
<feature type="coiled-coil region" evidence="8">
    <location>
        <begin position="355"/>
        <end position="431"/>
    </location>
</feature>
<keyword evidence="2 8" id="KW-0812">Transmembrane</keyword>
<keyword evidence="6 8" id="KW-0717">Septation</keyword>
<evidence type="ECO:0000313" key="10">
    <source>
        <dbReference type="EMBL" id="RHW32909.1"/>
    </source>
</evidence>
<proteinExistence type="inferred from homology"/>
<accession>A0A417YIR4</accession>
<dbReference type="InterPro" id="IPR010379">
    <property type="entry name" value="EzrA"/>
</dbReference>
<comment type="subcellular location">
    <subcellularLocation>
        <location evidence="8">Cell membrane</location>
        <topology evidence="8">Single-pass membrane protein</topology>
    </subcellularLocation>
    <text evidence="8">Colocalized with FtsZ to the nascent septal site.</text>
</comment>
<keyword evidence="3 8" id="KW-1133">Transmembrane helix</keyword>
<feature type="transmembrane region" description="Helical" evidence="9">
    <location>
        <begin position="6"/>
        <end position="22"/>
    </location>
</feature>
<comment type="caution">
    <text evidence="10">The sequence shown here is derived from an EMBL/GenBank/DDBJ whole genome shotgun (WGS) entry which is preliminary data.</text>
</comment>
<keyword evidence="7 8" id="KW-0131">Cell cycle</keyword>
<organism evidence="10 11">
    <name type="scientific">Oceanobacillus profundus</name>
    <dbReference type="NCBI Taxonomy" id="372463"/>
    <lineage>
        <taxon>Bacteria</taxon>
        <taxon>Bacillati</taxon>
        <taxon>Bacillota</taxon>
        <taxon>Bacilli</taxon>
        <taxon>Bacillales</taxon>
        <taxon>Bacillaceae</taxon>
        <taxon>Oceanobacillus</taxon>
    </lineage>
</organism>
<dbReference type="GO" id="GO:0005886">
    <property type="term" value="C:plasma membrane"/>
    <property type="evidence" value="ECO:0007669"/>
    <property type="project" value="UniProtKB-SubCell"/>
</dbReference>
<comment type="function">
    <text evidence="8">Negative regulator of FtsZ ring formation; modulates the frequency and position of FtsZ ring formation. Inhibits FtsZ ring formation at polar sites. Interacts either with FtsZ or with one of its binding partners to promote depolymerization.</text>
</comment>
<keyword evidence="5 8" id="KW-0472">Membrane</keyword>
<keyword evidence="4 8" id="KW-0175">Coiled coil</keyword>
<dbReference type="AlphaFoldDB" id="A0A417YIR4"/>
<keyword evidence="11" id="KW-1185">Reference proteome</keyword>
<evidence type="ECO:0000256" key="3">
    <source>
        <dbReference type="ARBA" id="ARBA00022989"/>
    </source>
</evidence>
<dbReference type="Proteomes" id="UP000285456">
    <property type="component" value="Unassembled WGS sequence"/>
</dbReference>
<dbReference type="HAMAP" id="MF_00728">
    <property type="entry name" value="EzrA"/>
    <property type="match status" value="1"/>
</dbReference>
<evidence type="ECO:0000256" key="1">
    <source>
        <dbReference type="ARBA" id="ARBA00022618"/>
    </source>
</evidence>
<evidence type="ECO:0000256" key="8">
    <source>
        <dbReference type="HAMAP-Rule" id="MF_00728"/>
    </source>
</evidence>
<comment type="similarity">
    <text evidence="8">Belongs to the EzrA family.</text>
</comment>
<evidence type="ECO:0000313" key="11">
    <source>
        <dbReference type="Proteomes" id="UP000285456"/>
    </source>
</evidence>
<feature type="coiled-coil region" evidence="8">
    <location>
        <begin position="98"/>
        <end position="125"/>
    </location>
</feature>
<dbReference type="GO" id="GO:0000917">
    <property type="term" value="P:division septum assembly"/>
    <property type="evidence" value="ECO:0007669"/>
    <property type="project" value="UniProtKB-KW"/>
</dbReference>
<feature type="topological domain" description="Extracellular" evidence="8">
    <location>
        <begin position="1"/>
        <end position="2"/>
    </location>
</feature>
<evidence type="ECO:0000256" key="2">
    <source>
        <dbReference type="ARBA" id="ARBA00022692"/>
    </source>
</evidence>
<feature type="coiled-coil region" evidence="8">
    <location>
        <begin position="469"/>
        <end position="527"/>
    </location>
</feature>
<feature type="topological domain" description="Cytoplasmic" evidence="8">
    <location>
        <begin position="22"/>
        <end position="564"/>
    </location>
</feature>
<keyword evidence="1 8" id="KW-0132">Cell division</keyword>